<evidence type="ECO:0000313" key="4">
    <source>
        <dbReference type="Proteomes" id="UP001231189"/>
    </source>
</evidence>
<protein>
    <submittedName>
        <fullName evidence="3">Uncharacterized protein</fullName>
    </submittedName>
</protein>
<evidence type="ECO:0000313" key="3">
    <source>
        <dbReference type="EMBL" id="KAK1663052.1"/>
    </source>
</evidence>
<organism evidence="3 4">
    <name type="scientific">Lolium multiflorum</name>
    <name type="common">Italian ryegrass</name>
    <name type="synonym">Lolium perenne subsp. multiflorum</name>
    <dbReference type="NCBI Taxonomy" id="4521"/>
    <lineage>
        <taxon>Eukaryota</taxon>
        <taxon>Viridiplantae</taxon>
        <taxon>Streptophyta</taxon>
        <taxon>Embryophyta</taxon>
        <taxon>Tracheophyta</taxon>
        <taxon>Spermatophyta</taxon>
        <taxon>Magnoliopsida</taxon>
        <taxon>Liliopsida</taxon>
        <taxon>Poales</taxon>
        <taxon>Poaceae</taxon>
        <taxon>BOP clade</taxon>
        <taxon>Pooideae</taxon>
        <taxon>Poodae</taxon>
        <taxon>Poeae</taxon>
        <taxon>Poeae Chloroplast Group 2 (Poeae type)</taxon>
        <taxon>Loliodinae</taxon>
        <taxon>Loliinae</taxon>
        <taxon>Lolium</taxon>
    </lineage>
</organism>
<keyword evidence="4" id="KW-1185">Reference proteome</keyword>
<feature type="coiled-coil region" evidence="1">
    <location>
        <begin position="270"/>
        <end position="307"/>
    </location>
</feature>
<evidence type="ECO:0000256" key="1">
    <source>
        <dbReference type="SAM" id="Coils"/>
    </source>
</evidence>
<comment type="caution">
    <text evidence="3">The sequence shown here is derived from an EMBL/GenBank/DDBJ whole genome shotgun (WGS) entry which is preliminary data.</text>
</comment>
<name>A0AAD8WHP5_LOLMU</name>
<dbReference type="Proteomes" id="UP001231189">
    <property type="component" value="Unassembled WGS sequence"/>
</dbReference>
<dbReference type="EMBL" id="JAUUTY010000003">
    <property type="protein sequence ID" value="KAK1663052.1"/>
    <property type="molecule type" value="Genomic_DNA"/>
</dbReference>
<sequence>MKRFIVELGVVPSALDPFVIYCDNMGAIANAQEPRSHKRLKHIKLRYHSIREYIEDGEVKICKVHTDECADPLTKALPRAKHDQHQNAMGVRKIFVFYATLSYNNNAPDQQEDAGDKEETILDNLSPLSDDASSMVTAEYNRAMKELEDDEKAEAESAPPKQVIATITGLEQGADTDETPSSDRIPGPSNSETPHRMRYRVVPDPGEGRVLEHGKDLSIEELARAAGQGAVACSEILTKPITSEEVANPVALEAKRKELLATAERFSNTAVVMLEERQDAKEVMAEIEERERAAVESLEKAKKLRER</sequence>
<evidence type="ECO:0000256" key="2">
    <source>
        <dbReference type="SAM" id="MobiDB-lite"/>
    </source>
</evidence>
<dbReference type="CDD" id="cd09272">
    <property type="entry name" value="RNase_HI_RT_Ty1"/>
    <property type="match status" value="1"/>
</dbReference>
<keyword evidence="1" id="KW-0175">Coiled coil</keyword>
<feature type="region of interest" description="Disordered" evidence="2">
    <location>
        <begin position="171"/>
        <end position="200"/>
    </location>
</feature>
<reference evidence="3" key="1">
    <citation type="submission" date="2023-07" db="EMBL/GenBank/DDBJ databases">
        <title>A chromosome-level genome assembly of Lolium multiflorum.</title>
        <authorList>
            <person name="Chen Y."/>
            <person name="Copetti D."/>
            <person name="Kolliker R."/>
            <person name="Studer B."/>
        </authorList>
    </citation>
    <scope>NUCLEOTIDE SEQUENCE</scope>
    <source>
        <strain evidence="3">02402/16</strain>
        <tissue evidence="3">Leaf</tissue>
    </source>
</reference>
<accession>A0AAD8WHP5</accession>
<gene>
    <name evidence="3" type="ORF">QYE76_051211</name>
</gene>
<dbReference type="AlphaFoldDB" id="A0AAD8WHP5"/>
<proteinExistence type="predicted"/>